<comment type="caution">
    <text evidence="4">The sequence shown here is derived from an EMBL/GenBank/DDBJ whole genome shotgun (WGS) entry which is preliminary data.</text>
</comment>
<evidence type="ECO:0000313" key="5">
    <source>
        <dbReference type="Proteomes" id="UP000554482"/>
    </source>
</evidence>
<dbReference type="InterPro" id="IPR008587">
    <property type="entry name" value="FPP_plant"/>
</dbReference>
<evidence type="ECO:0000256" key="1">
    <source>
        <dbReference type="ARBA" id="ARBA00005921"/>
    </source>
</evidence>
<feature type="region of interest" description="Disordered" evidence="3">
    <location>
        <begin position="75"/>
        <end position="166"/>
    </location>
</feature>
<organism evidence="4 5">
    <name type="scientific">Thalictrum thalictroides</name>
    <name type="common">Rue-anemone</name>
    <name type="synonym">Anemone thalictroides</name>
    <dbReference type="NCBI Taxonomy" id="46969"/>
    <lineage>
        <taxon>Eukaryota</taxon>
        <taxon>Viridiplantae</taxon>
        <taxon>Streptophyta</taxon>
        <taxon>Embryophyta</taxon>
        <taxon>Tracheophyta</taxon>
        <taxon>Spermatophyta</taxon>
        <taxon>Magnoliopsida</taxon>
        <taxon>Ranunculales</taxon>
        <taxon>Ranunculaceae</taxon>
        <taxon>Thalictroideae</taxon>
        <taxon>Thalictrum</taxon>
    </lineage>
</organism>
<protein>
    <submittedName>
        <fullName evidence="4">Filament-like plant protein</fullName>
    </submittedName>
</protein>
<dbReference type="AlphaFoldDB" id="A0A7J6X461"/>
<sequence length="166" mass="17993">NKSCSMFASKTVEADEKSQKEREIAAATEKLAECQETILLLGKQLKALRPSGSSFLGQQETDGFMENEKSLGRLNLQGLNSSHDFDNSETEAVTSPFDGVGSESPDIFNTPLSPSNTDPEHIRSPVSSKLPKHRPTKSSSSSSTTTPEKHSRGISRFFSAKSKSAQ</sequence>
<comment type="similarity">
    <text evidence="1">Belongs to the FPP family.</text>
</comment>
<dbReference type="PANTHER" id="PTHR31580">
    <property type="entry name" value="FILAMENT-LIKE PLANT PROTEIN 4"/>
    <property type="match status" value="1"/>
</dbReference>
<evidence type="ECO:0000256" key="2">
    <source>
        <dbReference type="ARBA" id="ARBA00023054"/>
    </source>
</evidence>
<keyword evidence="2" id="KW-0175">Coiled coil</keyword>
<name>A0A7J6X461_THATH</name>
<gene>
    <name evidence="4" type="ORF">FRX31_006815</name>
</gene>
<dbReference type="Proteomes" id="UP000554482">
    <property type="component" value="Unassembled WGS sequence"/>
</dbReference>
<dbReference type="EMBL" id="JABWDY010006564">
    <property type="protein sequence ID" value="KAF5203598.1"/>
    <property type="molecule type" value="Genomic_DNA"/>
</dbReference>
<feature type="non-terminal residue" evidence="4">
    <location>
        <position position="1"/>
    </location>
</feature>
<dbReference type="OrthoDB" id="787125at2759"/>
<dbReference type="Pfam" id="PF05911">
    <property type="entry name" value="FPP"/>
    <property type="match status" value="1"/>
</dbReference>
<keyword evidence="5" id="KW-1185">Reference proteome</keyword>
<dbReference type="PANTHER" id="PTHR31580:SF4">
    <property type="entry name" value="FILAMENT-LIKE PLANT PROTEIN 6"/>
    <property type="match status" value="1"/>
</dbReference>
<accession>A0A7J6X461</accession>
<reference evidence="4 5" key="1">
    <citation type="submission" date="2020-06" db="EMBL/GenBank/DDBJ databases">
        <title>Transcriptomic and genomic resources for Thalictrum thalictroides and T. hernandezii: Facilitating candidate gene discovery in an emerging model plant lineage.</title>
        <authorList>
            <person name="Arias T."/>
            <person name="Riano-Pachon D.M."/>
            <person name="Di Stilio V.S."/>
        </authorList>
    </citation>
    <scope>NUCLEOTIDE SEQUENCE [LARGE SCALE GENOMIC DNA]</scope>
    <source>
        <strain evidence="5">cv. WT478/WT964</strain>
        <tissue evidence="4">Leaves</tissue>
    </source>
</reference>
<evidence type="ECO:0000256" key="3">
    <source>
        <dbReference type="SAM" id="MobiDB-lite"/>
    </source>
</evidence>
<proteinExistence type="inferred from homology"/>
<evidence type="ECO:0000313" key="4">
    <source>
        <dbReference type="EMBL" id="KAF5203598.1"/>
    </source>
</evidence>